<dbReference type="InterPro" id="IPR000253">
    <property type="entry name" value="FHA_dom"/>
</dbReference>
<dbReference type="SMART" id="SM00065">
    <property type="entry name" value="GAF"/>
    <property type="match status" value="1"/>
</dbReference>
<dbReference type="Pfam" id="PF01590">
    <property type="entry name" value="GAF"/>
    <property type="match status" value="1"/>
</dbReference>
<dbReference type="InterPro" id="IPR000160">
    <property type="entry name" value="GGDEF_dom"/>
</dbReference>
<dbReference type="EMBL" id="CP000828">
    <property type="protein sequence ID" value="ABW27860.1"/>
    <property type="molecule type" value="Genomic_DNA"/>
</dbReference>
<dbReference type="AlphaFoldDB" id="B0CAC5"/>
<dbReference type="InterPro" id="IPR003018">
    <property type="entry name" value="GAF"/>
</dbReference>
<reference evidence="5 6" key="1">
    <citation type="journal article" date="2008" name="Proc. Natl. Acad. Sci. U.S.A.">
        <title>Niche adaptation and genome expansion in the chlorophyll d-producing cyanobacterium Acaryochloris marina.</title>
        <authorList>
            <person name="Swingley W.D."/>
            <person name="Chen M."/>
            <person name="Cheung P.C."/>
            <person name="Conrad A.L."/>
            <person name="Dejesa L.C."/>
            <person name="Hao J."/>
            <person name="Honchak B.M."/>
            <person name="Karbach L.E."/>
            <person name="Kurdoglu A."/>
            <person name="Lahiri S."/>
            <person name="Mastrian S.D."/>
            <person name="Miyashita H."/>
            <person name="Page L."/>
            <person name="Ramakrishna P."/>
            <person name="Satoh S."/>
            <person name="Sattley W.M."/>
            <person name="Shimada Y."/>
            <person name="Taylor H.L."/>
            <person name="Tomo T."/>
            <person name="Tsuchiya T."/>
            <person name="Wang Z.T."/>
            <person name="Raymond J."/>
            <person name="Mimuro M."/>
            <person name="Blankenship R.E."/>
            <person name="Touchman J.W."/>
        </authorList>
    </citation>
    <scope>NUCLEOTIDE SEQUENCE [LARGE SCALE GENOMIC DNA]</scope>
    <source>
        <strain evidence="6">MBIC 11017</strain>
    </source>
</reference>
<feature type="domain" description="EAL" evidence="3">
    <location>
        <begin position="620"/>
        <end position="874"/>
    </location>
</feature>
<dbReference type="RefSeq" id="WP_010475518.1">
    <property type="nucleotide sequence ID" value="NC_009925.1"/>
</dbReference>
<dbReference type="PANTHER" id="PTHR44757:SF2">
    <property type="entry name" value="BIOFILM ARCHITECTURE MAINTENANCE PROTEIN MBAA"/>
    <property type="match status" value="1"/>
</dbReference>
<dbReference type="PROSITE" id="PS50883">
    <property type="entry name" value="EAL"/>
    <property type="match status" value="1"/>
</dbReference>
<dbReference type="OrthoDB" id="442691at2"/>
<dbReference type="Pfam" id="PF00563">
    <property type="entry name" value="EAL"/>
    <property type="match status" value="1"/>
</dbReference>
<evidence type="ECO:0000313" key="6">
    <source>
        <dbReference type="Proteomes" id="UP000000268"/>
    </source>
</evidence>
<accession>B0CAC5</accession>
<protein>
    <submittedName>
        <fullName evidence="5">Diguanylate cyclase/phosphodiesterase</fullName>
    </submittedName>
</protein>
<dbReference type="NCBIfam" id="TIGR00254">
    <property type="entry name" value="GGDEF"/>
    <property type="match status" value="1"/>
</dbReference>
<feature type="domain" description="GGDEF" evidence="4">
    <location>
        <begin position="480"/>
        <end position="613"/>
    </location>
</feature>
<dbReference type="PROSITE" id="PS50006">
    <property type="entry name" value="FHA_DOMAIN"/>
    <property type="match status" value="1"/>
</dbReference>
<dbReference type="InterPro" id="IPR001633">
    <property type="entry name" value="EAL_dom"/>
</dbReference>
<dbReference type="KEGG" id="amr:AM1_2860"/>
<dbReference type="FunFam" id="3.30.70.270:FF:000001">
    <property type="entry name" value="Diguanylate cyclase domain protein"/>
    <property type="match status" value="1"/>
</dbReference>
<dbReference type="InterPro" id="IPR029787">
    <property type="entry name" value="Nucleotide_cyclase"/>
</dbReference>
<dbReference type="Proteomes" id="UP000000268">
    <property type="component" value="Chromosome"/>
</dbReference>
<dbReference type="STRING" id="329726.AM1_2860"/>
<organism evidence="5 6">
    <name type="scientific">Acaryochloris marina (strain MBIC 11017)</name>
    <dbReference type="NCBI Taxonomy" id="329726"/>
    <lineage>
        <taxon>Bacteria</taxon>
        <taxon>Bacillati</taxon>
        <taxon>Cyanobacteriota</taxon>
        <taxon>Cyanophyceae</taxon>
        <taxon>Acaryochloridales</taxon>
        <taxon>Acaryochloridaceae</taxon>
        <taxon>Acaryochloris</taxon>
    </lineage>
</organism>
<dbReference type="SUPFAM" id="SSF141868">
    <property type="entry name" value="EAL domain-like"/>
    <property type="match status" value="1"/>
</dbReference>
<dbReference type="Gene3D" id="3.30.70.270">
    <property type="match status" value="1"/>
</dbReference>
<keyword evidence="6" id="KW-1185">Reference proteome</keyword>
<dbReference type="SMART" id="SM00240">
    <property type="entry name" value="FHA"/>
    <property type="match status" value="1"/>
</dbReference>
<dbReference type="InterPro" id="IPR052155">
    <property type="entry name" value="Biofilm_reg_signaling"/>
</dbReference>
<gene>
    <name evidence="5" type="ordered locus">AM1_2860</name>
</gene>
<evidence type="ECO:0000259" key="4">
    <source>
        <dbReference type="PROSITE" id="PS50887"/>
    </source>
</evidence>
<dbReference type="eggNOG" id="COG2203">
    <property type="taxonomic scope" value="Bacteria"/>
</dbReference>
<proteinExistence type="predicted"/>
<dbReference type="Pfam" id="PF00990">
    <property type="entry name" value="GGDEF"/>
    <property type="match status" value="1"/>
</dbReference>
<dbReference type="Gene3D" id="2.60.200.20">
    <property type="match status" value="1"/>
</dbReference>
<sequence length="901" mass="101107">MVVEINQKKQARHLLIFEDKEGLRLVPLEASSHSLGRDPTNSIVLHSKAVSRQHALLLRVTSSDPNNYGFLLIDGDLQGQRSTNGIKVNGVKCRSRRLQDQDLLTFGNHIKARYIAVVPQSDAEFEEYCRTADYEALFTPPASQSTVVPEQPSALEEEGLDEAPLIRLASFPEISPSPMLEINLEGELTYLNPAAVSAFPELPLLGMQHPALNGLLNFIHTSDTNILVREITVADKMYEQSIHFISESDLIRCCVFDITERKLAEAELRKRDRLLQSVAQATTHLLENVGYDAIDTALAILGEAAGVDRICICKNHTLPDTGESGTSMRFEWVRSSIESVRHRPHRQEQSYHSPHLRRWYHALTDEVTIRSLVQDLPEIEQQVLAQDSILSILVVPIIVNHRFWGFIELHNCTREYHWSLQEESILFAMSASISAALQRQDKEEIIRHQAFHDALTDLPNRVLFNDRLNIALASAQRNNGSVAVMFMDLDRFKLINDTLGHSIGDELLKEVALRLQDCLRDGDTVARWGGDEFTVLLPKIESVNDAINTAYRILDALKAAFVIRRHELFVTTSIGIAIYPEDGQEAEILLQNADVALYRSKEQGRGTCQLYNPTMNAKEQFILENSLRHALDRDEFILHYQPKVNICTGEIVGLEALVRWEHPEMGLVSPATFIPIAEETGLIVELGEWVLRTACQQAVLWHKLGLAPLSVAINLSARQFYQPNLVEIVAQVIESTGLNPQQLELEITETIAVKNMEFAKSILCNLQALGVHIAMDDFGTGYSSLNYLKQLPFNTLKIDQSFIQDLKPASKDVEIINAVIALGKGLDLKVVAEGVDNEEQLELLRSLNCEIVQGYLFSRPLSVDSTTDILQANWLQRNQSQSLLRTLVSSPELSQSTSVQT</sequence>
<dbReference type="InterPro" id="IPR029016">
    <property type="entry name" value="GAF-like_dom_sf"/>
</dbReference>
<dbReference type="Pfam" id="PF00498">
    <property type="entry name" value="FHA"/>
    <property type="match status" value="1"/>
</dbReference>
<dbReference type="PROSITE" id="PS50046">
    <property type="entry name" value="PHYTOCHROME_2"/>
    <property type="match status" value="1"/>
</dbReference>
<dbReference type="Gene3D" id="3.20.20.450">
    <property type="entry name" value="EAL domain"/>
    <property type="match status" value="1"/>
</dbReference>
<evidence type="ECO:0000313" key="5">
    <source>
        <dbReference type="EMBL" id="ABW27860.1"/>
    </source>
</evidence>
<evidence type="ECO:0000259" key="2">
    <source>
        <dbReference type="PROSITE" id="PS50046"/>
    </source>
</evidence>
<dbReference type="PROSITE" id="PS50887">
    <property type="entry name" value="GGDEF"/>
    <property type="match status" value="1"/>
</dbReference>
<dbReference type="PANTHER" id="PTHR44757">
    <property type="entry name" value="DIGUANYLATE CYCLASE DGCP"/>
    <property type="match status" value="1"/>
</dbReference>
<dbReference type="Gene3D" id="3.30.450.40">
    <property type="match status" value="1"/>
</dbReference>
<dbReference type="SMART" id="SM00267">
    <property type="entry name" value="GGDEF"/>
    <property type="match status" value="1"/>
</dbReference>
<dbReference type="eggNOG" id="COG1716">
    <property type="taxonomic scope" value="Bacteria"/>
</dbReference>
<evidence type="ECO:0000259" key="1">
    <source>
        <dbReference type="PROSITE" id="PS50006"/>
    </source>
</evidence>
<dbReference type="HOGENOM" id="CLU_000445_70_20_3"/>
<dbReference type="InterPro" id="IPR043128">
    <property type="entry name" value="Rev_trsase/Diguanyl_cyclase"/>
</dbReference>
<feature type="domain" description="FHA" evidence="1">
    <location>
        <begin position="33"/>
        <end position="93"/>
    </location>
</feature>
<dbReference type="SUPFAM" id="SSF55073">
    <property type="entry name" value="Nucleotide cyclase"/>
    <property type="match status" value="1"/>
</dbReference>
<feature type="domain" description="Phytochrome chromophore attachment site" evidence="2">
    <location>
        <begin position="382"/>
        <end position="434"/>
    </location>
</feature>
<dbReference type="InterPro" id="IPR035919">
    <property type="entry name" value="EAL_sf"/>
</dbReference>
<dbReference type="CDD" id="cd01948">
    <property type="entry name" value="EAL"/>
    <property type="match status" value="1"/>
</dbReference>
<dbReference type="eggNOG" id="COG5001">
    <property type="taxonomic scope" value="Bacteria"/>
</dbReference>
<dbReference type="InterPro" id="IPR016132">
    <property type="entry name" value="Phyto_chromo_attachment"/>
</dbReference>
<dbReference type="SUPFAM" id="SSF49879">
    <property type="entry name" value="SMAD/FHA domain"/>
    <property type="match status" value="1"/>
</dbReference>
<dbReference type="FunFam" id="3.20.20.450:FF:000001">
    <property type="entry name" value="Cyclic di-GMP phosphodiesterase yahA"/>
    <property type="match status" value="1"/>
</dbReference>
<dbReference type="InterPro" id="IPR008984">
    <property type="entry name" value="SMAD_FHA_dom_sf"/>
</dbReference>
<evidence type="ECO:0000259" key="3">
    <source>
        <dbReference type="PROSITE" id="PS50883"/>
    </source>
</evidence>
<dbReference type="SUPFAM" id="SSF55781">
    <property type="entry name" value="GAF domain-like"/>
    <property type="match status" value="1"/>
</dbReference>
<dbReference type="CDD" id="cd01949">
    <property type="entry name" value="GGDEF"/>
    <property type="match status" value="1"/>
</dbReference>
<name>B0CAC5_ACAM1</name>
<dbReference type="SMART" id="SM00052">
    <property type="entry name" value="EAL"/>
    <property type="match status" value="1"/>
</dbReference>